<dbReference type="Pfam" id="PF01613">
    <property type="entry name" value="Flavin_Reduct"/>
    <property type="match status" value="1"/>
</dbReference>
<dbReference type="SUPFAM" id="SSF50475">
    <property type="entry name" value="FMN-binding split barrel"/>
    <property type="match status" value="1"/>
</dbReference>
<dbReference type="InterPro" id="IPR050268">
    <property type="entry name" value="NADH-dep_flavin_reductase"/>
</dbReference>
<accession>A0A0F9DLB8</accession>
<dbReference type="SMART" id="SM00903">
    <property type="entry name" value="Flavin_Reduct"/>
    <property type="match status" value="1"/>
</dbReference>
<dbReference type="Gene3D" id="2.30.110.10">
    <property type="entry name" value="Electron Transport, Fmn-binding Protein, Chain A"/>
    <property type="match status" value="1"/>
</dbReference>
<gene>
    <name evidence="3" type="ORF">LCGC14_2532980</name>
</gene>
<dbReference type="PANTHER" id="PTHR30466">
    <property type="entry name" value="FLAVIN REDUCTASE"/>
    <property type="match status" value="1"/>
</dbReference>
<reference evidence="3" key="1">
    <citation type="journal article" date="2015" name="Nature">
        <title>Complex archaea that bridge the gap between prokaryotes and eukaryotes.</title>
        <authorList>
            <person name="Spang A."/>
            <person name="Saw J.H."/>
            <person name="Jorgensen S.L."/>
            <person name="Zaremba-Niedzwiedzka K."/>
            <person name="Martijn J."/>
            <person name="Lind A.E."/>
            <person name="van Eijk R."/>
            <person name="Schleper C."/>
            <person name="Guy L."/>
            <person name="Ettema T.J."/>
        </authorList>
    </citation>
    <scope>NUCLEOTIDE SEQUENCE</scope>
</reference>
<dbReference type="AlphaFoldDB" id="A0A0F9DLB8"/>
<dbReference type="GO" id="GO:0042602">
    <property type="term" value="F:riboflavin reductase (NADPH) activity"/>
    <property type="evidence" value="ECO:0007669"/>
    <property type="project" value="TreeGrafter"/>
</dbReference>
<evidence type="ECO:0000259" key="2">
    <source>
        <dbReference type="SMART" id="SM00903"/>
    </source>
</evidence>
<dbReference type="GO" id="GO:0010181">
    <property type="term" value="F:FMN binding"/>
    <property type="evidence" value="ECO:0007669"/>
    <property type="project" value="InterPro"/>
</dbReference>
<evidence type="ECO:0000313" key="3">
    <source>
        <dbReference type="EMBL" id="KKL12718.1"/>
    </source>
</evidence>
<protein>
    <recommendedName>
        <fullName evidence="2">Flavin reductase like domain-containing protein</fullName>
    </recommendedName>
</protein>
<evidence type="ECO:0000256" key="1">
    <source>
        <dbReference type="ARBA" id="ARBA00023002"/>
    </source>
</evidence>
<sequence length="154" mass="16611">MRAFRSALGRFATGVTVVTTQTDDGPLGITANSFSSVSLHPPLVLWSPAKSSRRFAPFTEAEHFAIHVLACHQADICGGFVTEGNAFEPLEWAQSARGTPLIDGCLARFECERHAVHDAGDHAIVIGRVLEATFEEGDPLLFVGGRYGRFAQTP</sequence>
<proteinExistence type="predicted"/>
<dbReference type="InterPro" id="IPR012349">
    <property type="entry name" value="Split_barrel_FMN-bd"/>
</dbReference>
<comment type="caution">
    <text evidence="3">The sequence shown here is derived from an EMBL/GenBank/DDBJ whole genome shotgun (WGS) entry which is preliminary data.</text>
</comment>
<dbReference type="InterPro" id="IPR002563">
    <property type="entry name" value="Flavin_Rdtase-like_dom"/>
</dbReference>
<dbReference type="PANTHER" id="PTHR30466:SF1">
    <property type="entry name" value="FMN REDUCTASE (NADH) RUTF"/>
    <property type="match status" value="1"/>
</dbReference>
<dbReference type="EMBL" id="LAZR01041148">
    <property type="protein sequence ID" value="KKL12718.1"/>
    <property type="molecule type" value="Genomic_DNA"/>
</dbReference>
<keyword evidence="1" id="KW-0560">Oxidoreductase</keyword>
<feature type="domain" description="Flavin reductase like" evidence="2">
    <location>
        <begin position="8"/>
        <end position="149"/>
    </location>
</feature>
<name>A0A0F9DLB8_9ZZZZ</name>
<organism evidence="3">
    <name type="scientific">marine sediment metagenome</name>
    <dbReference type="NCBI Taxonomy" id="412755"/>
    <lineage>
        <taxon>unclassified sequences</taxon>
        <taxon>metagenomes</taxon>
        <taxon>ecological metagenomes</taxon>
    </lineage>
</organism>